<dbReference type="EMBL" id="JAENGZ010000812">
    <property type="protein sequence ID" value="KAG6953606.1"/>
    <property type="molecule type" value="Genomic_DNA"/>
</dbReference>
<dbReference type="Proteomes" id="UP000697107">
    <property type="component" value="Unassembled WGS sequence"/>
</dbReference>
<dbReference type="VEuPathDB" id="FungiDB:PC110_g17928"/>
<protein>
    <submittedName>
        <fullName evidence="7">Uncharacterized protein</fullName>
    </submittedName>
</protein>
<reference evidence="6" key="3">
    <citation type="submission" date="2021-01" db="EMBL/GenBank/DDBJ databases">
        <title>Phytophthora aleatoria, a newly-described species from Pinus radiata is distinct from Phytophthora cactorum isolates based on comparative genomics.</title>
        <authorList>
            <person name="Mcdougal R."/>
            <person name="Panda P."/>
            <person name="Williams N."/>
            <person name="Studholme D.J."/>
        </authorList>
    </citation>
    <scope>NUCLEOTIDE SEQUENCE</scope>
    <source>
        <strain evidence="6">NZFS 3830</strain>
    </source>
</reference>
<dbReference type="Proteomes" id="UP000251314">
    <property type="component" value="Unassembled WGS sequence"/>
</dbReference>
<sequence>MPTKETLWFLLGRRAAGVFPRELEDADLIIPIFCKNTAEVSFILVKASSEDSNDWEFPQSALERLTPASVAQSNLIDNDGNDESYYLCIRGMCRSPEQNPEASLKYWSFLLSPKVSEQLAGIADPGVVGSVGNDPDGYE</sequence>
<dbReference type="Proteomes" id="UP000736787">
    <property type="component" value="Unassembled WGS sequence"/>
</dbReference>
<proteinExistence type="predicted"/>
<reference evidence="7 8" key="1">
    <citation type="submission" date="2018-01" db="EMBL/GenBank/DDBJ databases">
        <title>Draft genome of the strawberry crown rot pathogen Phytophthora cactorum.</title>
        <authorList>
            <person name="Armitage A.D."/>
            <person name="Lysoe E."/>
            <person name="Nellist C.F."/>
            <person name="Harrison R.J."/>
            <person name="Brurberg M.B."/>
        </authorList>
    </citation>
    <scope>NUCLEOTIDE SEQUENCE [LARGE SCALE GENOMIC DNA]</scope>
    <source>
        <strain evidence="7 8">10300</strain>
    </source>
</reference>
<evidence type="ECO:0000313" key="5">
    <source>
        <dbReference type="EMBL" id="KAG3213335.1"/>
    </source>
</evidence>
<evidence type="ECO:0000313" key="4">
    <source>
        <dbReference type="EMBL" id="KAG2967972.1"/>
    </source>
</evidence>
<comment type="caution">
    <text evidence="7">The sequence shown here is derived from an EMBL/GenBank/DDBJ whole genome shotgun (WGS) entry which is preliminary data.</text>
</comment>
<dbReference type="EMBL" id="RCMV01000743">
    <property type="protein sequence ID" value="KAG3213335.1"/>
    <property type="molecule type" value="Genomic_DNA"/>
</dbReference>
<dbReference type="Proteomes" id="UP000688947">
    <property type="component" value="Unassembled WGS sequence"/>
</dbReference>
<dbReference type="EMBL" id="RCMI01000893">
    <property type="protein sequence ID" value="KAG2895049.1"/>
    <property type="molecule type" value="Genomic_DNA"/>
</dbReference>
<dbReference type="EMBL" id="RCML01000894">
    <property type="protein sequence ID" value="KAG2967972.1"/>
    <property type="molecule type" value="Genomic_DNA"/>
</dbReference>
<dbReference type="AlphaFoldDB" id="A0A329RMT3"/>
<evidence type="ECO:0000313" key="2">
    <source>
        <dbReference type="EMBL" id="KAG2895049.1"/>
    </source>
</evidence>
<reference evidence="1" key="2">
    <citation type="submission" date="2018-10" db="EMBL/GenBank/DDBJ databases">
        <title>Effector identification in a new, highly contiguous assembly of the strawberry crown rot pathogen Phytophthora cactorum.</title>
        <authorList>
            <person name="Armitage A.D."/>
            <person name="Nellist C.F."/>
            <person name="Bates H."/>
            <person name="Vickerstaff R.J."/>
            <person name="Harrison R.J."/>
        </authorList>
    </citation>
    <scope>NUCLEOTIDE SEQUENCE</scope>
    <source>
        <strain evidence="1">15-7</strain>
        <strain evidence="2">4032</strain>
        <strain evidence="3">4040</strain>
        <strain evidence="4">P415</strain>
        <strain evidence="5">P421</strain>
    </source>
</reference>
<evidence type="ECO:0000313" key="8">
    <source>
        <dbReference type="Proteomes" id="UP000251314"/>
    </source>
</evidence>
<gene>
    <name evidence="6" type="ORF">JG687_00012301</name>
    <name evidence="7" type="ORF">PC110_g17928</name>
    <name evidence="1" type="ORF">PC113_g18547</name>
    <name evidence="2" type="ORF">PC115_g17970</name>
    <name evidence="3" type="ORF">PC117_g20111</name>
    <name evidence="4" type="ORF">PC118_g18283</name>
    <name evidence="5" type="ORF">PC129_g15726</name>
</gene>
<evidence type="ECO:0000313" key="6">
    <source>
        <dbReference type="EMBL" id="KAG6953606.1"/>
    </source>
</evidence>
<organism evidence="7 8">
    <name type="scientific">Phytophthora cactorum</name>
    <dbReference type="NCBI Taxonomy" id="29920"/>
    <lineage>
        <taxon>Eukaryota</taxon>
        <taxon>Sar</taxon>
        <taxon>Stramenopiles</taxon>
        <taxon>Oomycota</taxon>
        <taxon>Peronosporomycetes</taxon>
        <taxon>Peronosporales</taxon>
        <taxon>Peronosporaceae</taxon>
        <taxon>Phytophthora</taxon>
    </lineage>
</organism>
<dbReference type="EMBL" id="RCMK01000918">
    <property type="protein sequence ID" value="KAG2907837.1"/>
    <property type="molecule type" value="Genomic_DNA"/>
</dbReference>
<dbReference type="Proteomes" id="UP000774804">
    <property type="component" value="Unassembled WGS sequence"/>
</dbReference>
<dbReference type="OrthoDB" id="89069at2759"/>
<evidence type="ECO:0000313" key="7">
    <source>
        <dbReference type="EMBL" id="RAW25651.1"/>
    </source>
</evidence>
<dbReference type="Proteomes" id="UP000760860">
    <property type="component" value="Unassembled WGS sequence"/>
</dbReference>
<dbReference type="EMBL" id="MJFZ01000727">
    <property type="protein sequence ID" value="RAW25651.1"/>
    <property type="molecule type" value="Genomic_DNA"/>
</dbReference>
<evidence type="ECO:0000313" key="1">
    <source>
        <dbReference type="EMBL" id="KAG2843732.1"/>
    </source>
</evidence>
<dbReference type="Proteomes" id="UP000735874">
    <property type="component" value="Unassembled WGS sequence"/>
</dbReference>
<accession>A0A329RMT3</accession>
<name>A0A329RMT3_9STRA</name>
<dbReference type="STRING" id="29920.A0A329RMT3"/>
<dbReference type="EMBL" id="RCMG01000879">
    <property type="protein sequence ID" value="KAG2843732.1"/>
    <property type="molecule type" value="Genomic_DNA"/>
</dbReference>
<keyword evidence="8" id="KW-1185">Reference proteome</keyword>
<evidence type="ECO:0000313" key="3">
    <source>
        <dbReference type="EMBL" id="KAG2907837.1"/>
    </source>
</evidence>